<dbReference type="PANTHER" id="PTHR11071">
    <property type="entry name" value="PEPTIDYL-PROLYL CIS-TRANS ISOMERASE"/>
    <property type="match status" value="1"/>
</dbReference>
<name>A0AB34GVN2_ESCRO</name>
<comment type="catalytic activity">
    <reaction evidence="1">
        <text>[protein]-peptidylproline (omega=180) = [protein]-peptidylproline (omega=0)</text>
        <dbReference type="Rhea" id="RHEA:16237"/>
        <dbReference type="Rhea" id="RHEA-COMP:10747"/>
        <dbReference type="Rhea" id="RHEA-COMP:10748"/>
        <dbReference type="ChEBI" id="CHEBI:83833"/>
        <dbReference type="ChEBI" id="CHEBI:83834"/>
        <dbReference type="EC" id="5.2.1.8"/>
    </reaction>
</comment>
<feature type="domain" description="PPIase cyclophilin-type" evidence="2">
    <location>
        <begin position="43"/>
        <end position="104"/>
    </location>
</feature>
<dbReference type="GO" id="GO:0016018">
    <property type="term" value="F:cyclosporin A binding"/>
    <property type="evidence" value="ECO:0007669"/>
    <property type="project" value="TreeGrafter"/>
</dbReference>
<comment type="function">
    <text evidence="1">PPIases accelerate the folding of proteins. It catalyzes the cis-trans isomerization of proline imidic peptide bonds in oligopeptides.</text>
</comment>
<evidence type="ECO:0000313" key="4">
    <source>
        <dbReference type="Proteomes" id="UP001159641"/>
    </source>
</evidence>
<dbReference type="GO" id="GO:0005737">
    <property type="term" value="C:cytoplasm"/>
    <property type="evidence" value="ECO:0007669"/>
    <property type="project" value="TreeGrafter"/>
</dbReference>
<accession>A0AB34GVN2</accession>
<keyword evidence="1" id="KW-0697">Rotamase</keyword>
<dbReference type="GO" id="GO:0006457">
    <property type="term" value="P:protein folding"/>
    <property type="evidence" value="ECO:0007669"/>
    <property type="project" value="TreeGrafter"/>
</dbReference>
<reference evidence="3 4" key="1">
    <citation type="submission" date="2022-11" db="EMBL/GenBank/DDBJ databases">
        <title>Whole genome sequence of Eschrichtius robustus ER-17-0199.</title>
        <authorList>
            <person name="Bruniche-Olsen A."/>
            <person name="Black A.N."/>
            <person name="Fields C.J."/>
            <person name="Walden K."/>
            <person name="Dewoody J.A."/>
        </authorList>
    </citation>
    <scope>NUCLEOTIDE SEQUENCE [LARGE SCALE GENOMIC DNA]</scope>
    <source>
        <strain evidence="3">ER-17-0199</strain>
        <tissue evidence="3">Blubber</tissue>
    </source>
</reference>
<dbReference type="PANTHER" id="PTHR11071:SF490">
    <property type="entry name" value="PEPTIDYL-PROLYL CIS-TRANS ISOMERASE A"/>
    <property type="match status" value="1"/>
</dbReference>
<keyword evidence="1" id="KW-0413">Isomerase</keyword>
<dbReference type="Gene3D" id="2.40.100.10">
    <property type="entry name" value="Cyclophilin-like"/>
    <property type="match status" value="1"/>
</dbReference>
<dbReference type="PRINTS" id="PR00153">
    <property type="entry name" value="CSAPPISMRASE"/>
</dbReference>
<protein>
    <recommendedName>
        <fullName evidence="1">Peptidyl-prolyl cis-trans isomerase</fullName>
        <shortName evidence="1">PPIase</shortName>
        <ecNumber evidence="1">5.2.1.8</ecNumber>
    </recommendedName>
</protein>
<proteinExistence type="inferred from homology"/>
<sequence>MVTPTMLFDMATASELLGHISFELFPNKFPRTSRKLLCSEHCNAGPNINGSKFFICTAKTEWLNGKHVVPGKVKEGTNIVEAVERYGTRNGKTRENIIVAHCGQL</sequence>
<dbReference type="EC" id="5.2.1.8" evidence="1"/>
<comment type="similarity">
    <text evidence="1">Belongs to the cyclophilin-type PPIase family.</text>
</comment>
<gene>
    <name evidence="3" type="ORF">J1605_010187</name>
</gene>
<dbReference type="EMBL" id="JAIQCJ010002112">
    <property type="protein sequence ID" value="KAJ8782479.1"/>
    <property type="molecule type" value="Genomic_DNA"/>
</dbReference>
<evidence type="ECO:0000259" key="2">
    <source>
        <dbReference type="PROSITE" id="PS50072"/>
    </source>
</evidence>
<dbReference type="AlphaFoldDB" id="A0AB34GVN2"/>
<evidence type="ECO:0000256" key="1">
    <source>
        <dbReference type="RuleBase" id="RU363019"/>
    </source>
</evidence>
<organism evidence="3 4">
    <name type="scientific">Eschrichtius robustus</name>
    <name type="common">California gray whale</name>
    <name type="synonym">Eschrichtius gibbosus</name>
    <dbReference type="NCBI Taxonomy" id="9764"/>
    <lineage>
        <taxon>Eukaryota</taxon>
        <taxon>Metazoa</taxon>
        <taxon>Chordata</taxon>
        <taxon>Craniata</taxon>
        <taxon>Vertebrata</taxon>
        <taxon>Euteleostomi</taxon>
        <taxon>Mammalia</taxon>
        <taxon>Eutheria</taxon>
        <taxon>Laurasiatheria</taxon>
        <taxon>Artiodactyla</taxon>
        <taxon>Whippomorpha</taxon>
        <taxon>Cetacea</taxon>
        <taxon>Mysticeti</taxon>
        <taxon>Eschrichtiidae</taxon>
        <taxon>Eschrichtius</taxon>
    </lineage>
</organism>
<dbReference type="InterPro" id="IPR029000">
    <property type="entry name" value="Cyclophilin-like_dom_sf"/>
</dbReference>
<dbReference type="PROSITE" id="PS50072">
    <property type="entry name" value="CSA_PPIASE_2"/>
    <property type="match status" value="1"/>
</dbReference>
<comment type="caution">
    <text evidence="3">The sequence shown here is derived from an EMBL/GenBank/DDBJ whole genome shotgun (WGS) entry which is preliminary data.</text>
</comment>
<dbReference type="InterPro" id="IPR002130">
    <property type="entry name" value="Cyclophilin-type_PPIase_dom"/>
</dbReference>
<dbReference type="GO" id="GO:0003755">
    <property type="term" value="F:peptidyl-prolyl cis-trans isomerase activity"/>
    <property type="evidence" value="ECO:0007669"/>
    <property type="project" value="UniProtKB-UniRule"/>
</dbReference>
<dbReference type="Pfam" id="PF00160">
    <property type="entry name" value="Pro_isomerase"/>
    <property type="match status" value="1"/>
</dbReference>
<keyword evidence="4" id="KW-1185">Reference proteome</keyword>
<evidence type="ECO:0000313" key="3">
    <source>
        <dbReference type="EMBL" id="KAJ8782479.1"/>
    </source>
</evidence>
<dbReference type="SUPFAM" id="SSF50891">
    <property type="entry name" value="Cyclophilin-like"/>
    <property type="match status" value="1"/>
</dbReference>
<dbReference type="Proteomes" id="UP001159641">
    <property type="component" value="Unassembled WGS sequence"/>
</dbReference>